<dbReference type="SUPFAM" id="SSF53300">
    <property type="entry name" value="vWA-like"/>
    <property type="match status" value="1"/>
</dbReference>
<reference evidence="7 8" key="1">
    <citation type="submission" date="2024-02" db="EMBL/GenBank/DDBJ databases">
        <authorList>
            <person name="Daric V."/>
            <person name="Darras S."/>
        </authorList>
    </citation>
    <scope>NUCLEOTIDE SEQUENCE [LARGE SCALE GENOMIC DNA]</scope>
</reference>
<dbReference type="PROSITE" id="PS01180">
    <property type="entry name" value="CUB"/>
    <property type="match status" value="8"/>
</dbReference>
<protein>
    <recommendedName>
        <fullName evidence="9">Cubilin</fullName>
    </recommendedName>
</protein>
<sequence length="1750" mass="192846">MTDGYNDWVEVGNDNKSNGRGRVCYRHNEHYSAPPWGITAGSCPPWNKRKTCDIKGHLFCCRTSQLTPSSTAVTPTTITETTAQFSNTSEVITAPATVDICSDWSQLSADVRTTRYLESPNYPSHYPALTDCHISIFAPEGLAVRLEFEHFNTESCCDKLTLTDTDPQRTPAPPVDLSGYETGTLAYTTGHSTRIVFRSDGFTESTGFRIAYTAADRSVVPTTTTRGLTATTRGLTSTTRGLTSTTRGLTSTTRGLIATTRGLTDTPLSSACGFNANATSTSQNLNSPGFPEQYRSNLDCVWVLTSRPGYYVNFTISSFETESCCDYLKIRDGDQLLAKLKGASEPTTYTALSGSLHLRFISDRTVTSNGFQASFIETDPSSPTKMPQTTSAPCGFEAKATNLTRNIYSPGWPGSYPNSADCNWTLTARPGYQVQLDFQSFSTESCCDRLDITNNGKVQTFKGDTFSRRVLSINGRLELLFHSDGSVQHAGFEATFIEAFASTPPPPAPCGFKAQATDVSQELNSPRWPNRYENNLFCTWELTASEGKWIHVEFQSFSTESCCDTLMISANGTKVGIYKGSIQAQTIIIRNSLQLVFRTDSSSNGAGFQAEFFETDRPHQGAAPCGYTTFATENSQPFYSPGFPSQYGSGLDCEWSVSAQQGLKIRVTFPFGSFRTESCCDYLAVLDEVGNEMRRIQGEIDTVTPILSRTSRLVLRFHSDGSIPKRGFEATIQSVSSNFTENITAPVVTEVPIITTTSDGTCGFHSVTSAELQFITSPNYPDYYPEESDCRWHLQAPTNGSRIRIEITDLGTESCCDYVLILDNGVRISREAGSQANIQTYLSTSPRVEIRFYSDSSVQLRGFQLSYRTASANMTSILRPSPSTPVSTGEASTTSSESSCGFDAVASDRSQPLNSPGYPNAYMSRLNCEWRLTALDGRRIRVELTNFHTENCCDYLSVFDEHGNEIRKLRGDIGTVDPILSTTSRLVLRFNSDGSIAGSGFTATFRAVNMTSVSHTTQELSTAATKAPFELKQTTQESARNSTELKSSRINCAETLFAAPETQYFESPGYPHNYNINTDCSWTIYTPRSDQQIHVTFDVVDLACCDDILELFDGNEQVGTLINSQELSTRTQTGPESYLSSSDNLRIRLRTYGPNTSTGFRIQYQLSSASSNETTPEKRCYMGVIVSGGGSGLPQNAPTTTPCPAGSSCVDVRAQVSSPLGVKVSVAYGMCVPNIACASLTCEEIQRQIPSSAGVDLDDCSVRCCEEDLCNDPDAEPALISTSTATSEADDVAYDVGFTGYDDSNDAVFLPGCTYTEMYNEMSLCNTLIFNDYPYRTLTDCSTNFYLWERCAAGVNTRCLNGTKPSMLSFLPGSYNIFLEQIQNNMGNLSQILPMSAELLCEKDVNALSLFTNGISVAMLSLRQVASPNCQAQQVQSTLTRYFDQLRRVVFANDSKDFCRAYAEIIPIAEKFFTVCDFAELIVRYVPSTVEPNAKLIESLRKIFTLTPDLLHKTFVPKCLALETNEEMSPPPPPTNFTTLYENECPLYHMDLMFLLDGSASIRGQEFQQLLKFVKDVASSFHLADTRIGVMQYSHYYSNRLSSQQPFMETEIQLGQCTNQTCFERAVDQIQHHGFTTFTAHAIQKAVEVDLANSDRFNDDCIRKIIVIITDGRSTDRRSLRNVTDEARDKGVILIPVGVRDFIAQELEIIAGNEKIYTASDFSNLEKVAGAVRDELINLLQSETPLTSPP</sequence>
<name>A0ABP0F1L3_CLALP</name>
<dbReference type="SMART" id="SM00042">
    <property type="entry name" value="CUB"/>
    <property type="match status" value="8"/>
</dbReference>
<comment type="caution">
    <text evidence="3">Lacks conserved residue(s) required for the propagation of feature annotation.</text>
</comment>
<feature type="domain" description="CUB" evidence="5">
    <location>
        <begin position="394"/>
        <end position="499"/>
    </location>
</feature>
<dbReference type="PANTHER" id="PTHR24251">
    <property type="entry name" value="OVOCHYMASE-RELATED"/>
    <property type="match status" value="1"/>
</dbReference>
<feature type="domain" description="CUB" evidence="5">
    <location>
        <begin position="272"/>
        <end position="378"/>
    </location>
</feature>
<dbReference type="CDD" id="cd00041">
    <property type="entry name" value="CUB"/>
    <property type="match status" value="8"/>
</dbReference>
<evidence type="ECO:0000256" key="2">
    <source>
        <dbReference type="ARBA" id="ARBA00023157"/>
    </source>
</evidence>
<feature type="region of interest" description="Disordered" evidence="4">
    <location>
        <begin position="876"/>
        <end position="898"/>
    </location>
</feature>
<dbReference type="PROSITE" id="PS50234">
    <property type="entry name" value="VWFA"/>
    <property type="match status" value="1"/>
</dbReference>
<evidence type="ECO:0000256" key="4">
    <source>
        <dbReference type="SAM" id="MobiDB-lite"/>
    </source>
</evidence>
<feature type="domain" description="CUB" evidence="5">
    <location>
        <begin position="1052"/>
        <end position="1167"/>
    </location>
</feature>
<dbReference type="PANTHER" id="PTHR24251:SF37">
    <property type="entry name" value="CUB DOMAIN-CONTAINING PROTEIN"/>
    <property type="match status" value="1"/>
</dbReference>
<feature type="domain" description="VWFA" evidence="6">
    <location>
        <begin position="1551"/>
        <end position="1736"/>
    </location>
</feature>
<dbReference type="CDD" id="cd01450">
    <property type="entry name" value="vWFA_subfamily_ECM"/>
    <property type="match status" value="1"/>
</dbReference>
<organism evidence="7 8">
    <name type="scientific">Clavelina lepadiformis</name>
    <name type="common">Light-bulb sea squirt</name>
    <name type="synonym">Ascidia lepadiformis</name>
    <dbReference type="NCBI Taxonomy" id="159417"/>
    <lineage>
        <taxon>Eukaryota</taxon>
        <taxon>Metazoa</taxon>
        <taxon>Chordata</taxon>
        <taxon>Tunicata</taxon>
        <taxon>Ascidiacea</taxon>
        <taxon>Aplousobranchia</taxon>
        <taxon>Clavelinidae</taxon>
        <taxon>Clavelina</taxon>
    </lineage>
</organism>
<dbReference type="InterPro" id="IPR036465">
    <property type="entry name" value="vWFA_dom_sf"/>
</dbReference>
<dbReference type="Pfam" id="PF00092">
    <property type="entry name" value="VWA"/>
    <property type="match status" value="1"/>
</dbReference>
<evidence type="ECO:0000256" key="1">
    <source>
        <dbReference type="ARBA" id="ARBA00022737"/>
    </source>
</evidence>
<evidence type="ECO:0008006" key="9">
    <source>
        <dbReference type="Google" id="ProtNLM"/>
    </source>
</evidence>
<dbReference type="EMBL" id="CAWYQH010000002">
    <property type="protein sequence ID" value="CAK8673615.1"/>
    <property type="molecule type" value="Genomic_DNA"/>
</dbReference>
<feature type="domain" description="CUB" evidence="5">
    <location>
        <begin position="762"/>
        <end position="870"/>
    </location>
</feature>
<keyword evidence="2" id="KW-1015">Disulfide bond</keyword>
<dbReference type="InterPro" id="IPR035914">
    <property type="entry name" value="Sperma_CUB_dom_sf"/>
</dbReference>
<evidence type="ECO:0000256" key="3">
    <source>
        <dbReference type="PROSITE-ProRule" id="PRU00059"/>
    </source>
</evidence>
<keyword evidence="1" id="KW-0677">Repeat</keyword>
<keyword evidence="8" id="KW-1185">Reference proteome</keyword>
<evidence type="ECO:0000313" key="7">
    <source>
        <dbReference type="EMBL" id="CAK8673615.1"/>
    </source>
</evidence>
<feature type="compositionally biased region" description="Low complexity" evidence="4">
    <location>
        <begin position="887"/>
        <end position="898"/>
    </location>
</feature>
<gene>
    <name evidence="7" type="ORF">CVLEPA_LOCUS3386</name>
</gene>
<dbReference type="Pfam" id="PF00431">
    <property type="entry name" value="CUB"/>
    <property type="match status" value="8"/>
</dbReference>
<accession>A0ABP0F1L3</accession>
<dbReference type="PRINTS" id="PR00453">
    <property type="entry name" value="VWFADOMAIN"/>
</dbReference>
<proteinExistence type="predicted"/>
<dbReference type="Gene3D" id="2.60.120.290">
    <property type="entry name" value="Spermadhesin, CUB domain"/>
    <property type="match status" value="8"/>
</dbReference>
<feature type="domain" description="CUB" evidence="5">
    <location>
        <begin position="625"/>
        <end position="735"/>
    </location>
</feature>
<dbReference type="InterPro" id="IPR000859">
    <property type="entry name" value="CUB_dom"/>
</dbReference>
<evidence type="ECO:0000259" key="6">
    <source>
        <dbReference type="PROSITE" id="PS50234"/>
    </source>
</evidence>
<dbReference type="Gene3D" id="3.40.50.410">
    <property type="entry name" value="von Willebrand factor, type A domain"/>
    <property type="match status" value="1"/>
</dbReference>
<evidence type="ECO:0000313" key="8">
    <source>
        <dbReference type="Proteomes" id="UP001642483"/>
    </source>
</evidence>
<dbReference type="Proteomes" id="UP001642483">
    <property type="component" value="Unassembled WGS sequence"/>
</dbReference>
<feature type="domain" description="CUB" evidence="5">
    <location>
        <begin position="101"/>
        <end position="215"/>
    </location>
</feature>
<evidence type="ECO:0000259" key="5">
    <source>
        <dbReference type="PROSITE" id="PS01180"/>
    </source>
</evidence>
<dbReference type="SMART" id="SM00327">
    <property type="entry name" value="VWA"/>
    <property type="match status" value="1"/>
</dbReference>
<dbReference type="InterPro" id="IPR002035">
    <property type="entry name" value="VWF_A"/>
</dbReference>
<comment type="caution">
    <text evidence="7">The sequence shown here is derived from an EMBL/GenBank/DDBJ whole genome shotgun (WGS) entry which is preliminary data.</text>
</comment>
<feature type="domain" description="CUB" evidence="5">
    <location>
        <begin position="510"/>
        <end position="615"/>
    </location>
</feature>
<dbReference type="SUPFAM" id="SSF49854">
    <property type="entry name" value="Spermadhesin, CUB domain"/>
    <property type="match status" value="8"/>
</dbReference>
<feature type="domain" description="CUB" evidence="5">
    <location>
        <begin position="900"/>
        <end position="1008"/>
    </location>
</feature>